<dbReference type="InterPro" id="IPR015421">
    <property type="entry name" value="PyrdxlP-dep_Trfase_major"/>
</dbReference>
<evidence type="ECO:0000313" key="3">
    <source>
        <dbReference type="Proteomes" id="UP000823588"/>
    </source>
</evidence>
<gene>
    <name evidence="2" type="ORF">J2751_000355</name>
</gene>
<dbReference type="PANTHER" id="PTHR43510">
    <property type="entry name" value="AMINOTRANSFERASE FUNCTION, HYPOTHETICAL (EUROFUNG)"/>
    <property type="match status" value="1"/>
</dbReference>
<evidence type="ECO:0000259" key="1">
    <source>
        <dbReference type="Pfam" id="PF00155"/>
    </source>
</evidence>
<protein>
    <submittedName>
        <fullName evidence="2">Aspartate/methionine/tyrosine aminotransferase</fullName>
    </submittedName>
</protein>
<evidence type="ECO:0000313" key="2">
    <source>
        <dbReference type="EMBL" id="MBP1921366.1"/>
    </source>
</evidence>
<sequence length="375" mass="41370">MRIEPFGLERWFAEYEHEADIMLAESGIRSLDAGRFDLDPGELGYVIPTNGDPEFRTRVGERYGRSADEVLFTCGTQEANFLAFLSLVATDDPPGDDGVGSGDHAVVVTPTYQALHAVPEAFGEVTRVELEPPTWELDSDAVADAVREDTAVVVVNNPNNPTGRYHDEAAMRAAYDIAVDHDAYLLCDEVYRLLAEKPQPPVASFGAHGISTTSLTKAYGLAGLRFGWIAGPEAVVEQAWRWKDYTTISPSLFGQHVAKQALGRREDRILEENRELAREHRERVAEWVDRHDLDWYDPVGVNAFPTVPEGFEDGREFCRAVVEREGVVLAPGDLFGFPDRFRIGFGLPTDELEEGLERVSRVIDHPGAAAGGGDA</sequence>
<keyword evidence="2" id="KW-0808">Transferase</keyword>
<keyword evidence="3" id="KW-1185">Reference proteome</keyword>
<dbReference type="OrthoDB" id="33635at2157"/>
<keyword evidence="2" id="KW-0032">Aminotransferase</keyword>
<dbReference type="EMBL" id="JAGGKQ010000002">
    <property type="protein sequence ID" value="MBP1921366.1"/>
    <property type="molecule type" value="Genomic_DNA"/>
</dbReference>
<dbReference type="Gene3D" id="3.40.640.10">
    <property type="entry name" value="Type I PLP-dependent aspartate aminotransferase-like (Major domain)"/>
    <property type="match status" value="1"/>
</dbReference>
<dbReference type="GO" id="GO:0030170">
    <property type="term" value="F:pyridoxal phosphate binding"/>
    <property type="evidence" value="ECO:0007669"/>
    <property type="project" value="InterPro"/>
</dbReference>
<dbReference type="InterPro" id="IPR004839">
    <property type="entry name" value="Aminotransferase_I/II_large"/>
</dbReference>
<dbReference type="Proteomes" id="UP000823588">
    <property type="component" value="Unassembled WGS sequence"/>
</dbReference>
<dbReference type="GO" id="GO:0008483">
    <property type="term" value="F:transaminase activity"/>
    <property type="evidence" value="ECO:0007669"/>
    <property type="project" value="UniProtKB-KW"/>
</dbReference>
<dbReference type="Gene3D" id="3.90.1150.10">
    <property type="entry name" value="Aspartate Aminotransferase, domain 1"/>
    <property type="match status" value="1"/>
</dbReference>
<organism evidence="2 3">
    <name type="scientific">Halorubrum alkaliphilum</name>
    <dbReference type="NCBI Taxonomy" id="261290"/>
    <lineage>
        <taxon>Archaea</taxon>
        <taxon>Methanobacteriati</taxon>
        <taxon>Methanobacteriota</taxon>
        <taxon>Stenosarchaea group</taxon>
        <taxon>Halobacteria</taxon>
        <taxon>Halobacteriales</taxon>
        <taxon>Haloferacaceae</taxon>
        <taxon>Halorubrum</taxon>
    </lineage>
</organism>
<name>A0A8T4GB90_9EURY</name>
<dbReference type="AlphaFoldDB" id="A0A8T4GB90"/>
<comment type="caution">
    <text evidence="2">The sequence shown here is derived from an EMBL/GenBank/DDBJ whole genome shotgun (WGS) entry which is preliminary data.</text>
</comment>
<proteinExistence type="predicted"/>
<accession>A0A8T4GB90</accession>
<dbReference type="InterPro" id="IPR015424">
    <property type="entry name" value="PyrdxlP-dep_Trfase"/>
</dbReference>
<dbReference type="CDD" id="cd00609">
    <property type="entry name" value="AAT_like"/>
    <property type="match status" value="1"/>
</dbReference>
<dbReference type="PANTHER" id="PTHR43510:SF1">
    <property type="entry name" value="AMINOTRANSFERASE FUNCTION, HYPOTHETICAL (EUROFUNG)"/>
    <property type="match status" value="1"/>
</dbReference>
<dbReference type="Pfam" id="PF00155">
    <property type="entry name" value="Aminotran_1_2"/>
    <property type="match status" value="1"/>
</dbReference>
<dbReference type="SUPFAM" id="SSF53383">
    <property type="entry name" value="PLP-dependent transferases"/>
    <property type="match status" value="1"/>
</dbReference>
<reference evidence="2" key="1">
    <citation type="submission" date="2021-03" db="EMBL/GenBank/DDBJ databases">
        <title>Genomic Encyclopedia of Type Strains, Phase IV (KMG-IV): sequencing the most valuable type-strain genomes for metagenomic binning, comparative biology and taxonomic classification.</title>
        <authorList>
            <person name="Goeker M."/>
        </authorList>
    </citation>
    <scope>NUCLEOTIDE SEQUENCE</scope>
    <source>
        <strain evidence="2">DSM 23564</strain>
    </source>
</reference>
<dbReference type="RefSeq" id="WP_209482748.1">
    <property type="nucleotide sequence ID" value="NZ_JAGGKQ010000002.1"/>
</dbReference>
<feature type="domain" description="Aminotransferase class I/classII large" evidence="1">
    <location>
        <begin position="41"/>
        <end position="359"/>
    </location>
</feature>
<dbReference type="InterPro" id="IPR015422">
    <property type="entry name" value="PyrdxlP-dep_Trfase_small"/>
</dbReference>